<organism evidence="1 2">
    <name type="scientific">Luteimonas terricola</name>
    <dbReference type="NCBI Taxonomy" id="645597"/>
    <lineage>
        <taxon>Bacteria</taxon>
        <taxon>Pseudomonadati</taxon>
        <taxon>Pseudomonadota</taxon>
        <taxon>Gammaproteobacteria</taxon>
        <taxon>Lysobacterales</taxon>
        <taxon>Lysobacteraceae</taxon>
        <taxon>Luteimonas</taxon>
    </lineage>
</organism>
<accession>A0ABQ2E4R1</accession>
<gene>
    <name evidence="1" type="ORF">GCM10011394_00450</name>
</gene>
<protein>
    <submittedName>
        <fullName evidence="1">Uncharacterized protein</fullName>
    </submittedName>
</protein>
<evidence type="ECO:0000313" key="1">
    <source>
        <dbReference type="EMBL" id="GGJ95639.1"/>
    </source>
</evidence>
<keyword evidence="2" id="KW-1185">Reference proteome</keyword>
<dbReference type="EMBL" id="BMME01000001">
    <property type="protein sequence ID" value="GGJ95639.1"/>
    <property type="molecule type" value="Genomic_DNA"/>
</dbReference>
<name>A0ABQ2E4R1_9GAMM</name>
<evidence type="ECO:0000313" key="2">
    <source>
        <dbReference type="Proteomes" id="UP000599009"/>
    </source>
</evidence>
<proteinExistence type="predicted"/>
<reference evidence="2" key="1">
    <citation type="journal article" date="2019" name="Int. J. Syst. Evol. Microbiol.">
        <title>The Global Catalogue of Microorganisms (GCM) 10K type strain sequencing project: providing services to taxonomists for standard genome sequencing and annotation.</title>
        <authorList>
            <consortium name="The Broad Institute Genomics Platform"/>
            <consortium name="The Broad Institute Genome Sequencing Center for Infectious Disease"/>
            <person name="Wu L."/>
            <person name="Ma J."/>
        </authorList>
    </citation>
    <scope>NUCLEOTIDE SEQUENCE [LARGE SCALE GENOMIC DNA]</scope>
    <source>
        <strain evidence="2">CGMCC 1.8985</strain>
    </source>
</reference>
<sequence length="84" mass="9296">MGRLLGAGAKPNGKPLRPSRQRRVALLAHARHQARARHRHQPLGRRDPFQQALALRGRADAGSVETRFGRGVTTLRATALSLFR</sequence>
<comment type="caution">
    <text evidence="1">The sequence shown here is derived from an EMBL/GenBank/DDBJ whole genome shotgun (WGS) entry which is preliminary data.</text>
</comment>
<dbReference type="Proteomes" id="UP000599009">
    <property type="component" value="Unassembled WGS sequence"/>
</dbReference>